<evidence type="ECO:0000313" key="9">
    <source>
        <dbReference type="EMBL" id="RKN82923.1"/>
    </source>
</evidence>
<accession>A0A3B0CAW2</accession>
<evidence type="ECO:0000256" key="1">
    <source>
        <dbReference type="ARBA" id="ARBA00004651"/>
    </source>
</evidence>
<feature type="transmembrane region" description="Helical" evidence="6">
    <location>
        <begin position="345"/>
        <end position="363"/>
    </location>
</feature>
<dbReference type="RefSeq" id="WP_120710130.1">
    <property type="nucleotide sequence ID" value="NZ_RBCJ01000001.1"/>
</dbReference>
<dbReference type="Proteomes" id="UP000276603">
    <property type="component" value="Unassembled WGS sequence"/>
</dbReference>
<feature type="transmembrane region" description="Helical" evidence="6">
    <location>
        <begin position="21"/>
        <end position="45"/>
    </location>
</feature>
<keyword evidence="10" id="KW-1185">Reference proteome</keyword>
<dbReference type="PANTHER" id="PTHR30572:SF18">
    <property type="entry name" value="ABC-TYPE MACROLIDE FAMILY EXPORT SYSTEM PERMEASE COMPONENT 2"/>
    <property type="match status" value="1"/>
</dbReference>
<feature type="transmembrane region" description="Helical" evidence="6">
    <location>
        <begin position="677"/>
        <end position="701"/>
    </location>
</feature>
<dbReference type="InterPro" id="IPR003838">
    <property type="entry name" value="ABC3_permease_C"/>
</dbReference>
<dbReference type="EMBL" id="RBCJ01000001">
    <property type="protein sequence ID" value="RKN82923.1"/>
    <property type="molecule type" value="Genomic_DNA"/>
</dbReference>
<reference evidence="9 10" key="1">
    <citation type="submission" date="2018-10" db="EMBL/GenBank/DDBJ databases">
        <title>Ulvibacterium marinum gen. nov., sp. nov., a novel marine bacterium of the family Flavobacteriaceae, isolated from a culture of the green alga Ulva prolifera.</title>
        <authorList>
            <person name="Zhang Z."/>
        </authorList>
    </citation>
    <scope>NUCLEOTIDE SEQUENCE [LARGE SCALE GENOMIC DNA]</scope>
    <source>
        <strain evidence="9 10">CCMM003</strain>
    </source>
</reference>
<feature type="domain" description="MacB-like periplasmic core" evidence="8">
    <location>
        <begin position="20"/>
        <end position="238"/>
    </location>
</feature>
<feature type="transmembrane region" description="Helical" evidence="6">
    <location>
        <begin position="426"/>
        <end position="450"/>
    </location>
</feature>
<dbReference type="Pfam" id="PF12704">
    <property type="entry name" value="MacB_PCD"/>
    <property type="match status" value="1"/>
</dbReference>
<evidence type="ECO:0000256" key="5">
    <source>
        <dbReference type="ARBA" id="ARBA00023136"/>
    </source>
</evidence>
<gene>
    <name evidence="9" type="ORF">D7Z94_03515</name>
</gene>
<feature type="domain" description="ABC3 transporter permease C-terminal" evidence="7">
    <location>
        <begin position="680"/>
        <end position="792"/>
    </location>
</feature>
<comment type="caution">
    <text evidence="9">The sequence shown here is derived from an EMBL/GenBank/DDBJ whole genome shotgun (WGS) entry which is preliminary data.</text>
</comment>
<keyword evidence="4 6" id="KW-1133">Transmembrane helix</keyword>
<dbReference type="PANTHER" id="PTHR30572">
    <property type="entry name" value="MEMBRANE COMPONENT OF TRANSPORTER-RELATED"/>
    <property type="match status" value="1"/>
</dbReference>
<feature type="transmembrane region" description="Helical" evidence="6">
    <location>
        <begin position="383"/>
        <end position="405"/>
    </location>
</feature>
<dbReference type="GO" id="GO:0005886">
    <property type="term" value="C:plasma membrane"/>
    <property type="evidence" value="ECO:0007669"/>
    <property type="project" value="UniProtKB-SubCell"/>
</dbReference>
<evidence type="ECO:0000259" key="7">
    <source>
        <dbReference type="Pfam" id="PF02687"/>
    </source>
</evidence>
<protein>
    <submittedName>
        <fullName evidence="9">ABC transporter permease</fullName>
    </submittedName>
</protein>
<evidence type="ECO:0000313" key="10">
    <source>
        <dbReference type="Proteomes" id="UP000276603"/>
    </source>
</evidence>
<evidence type="ECO:0000256" key="2">
    <source>
        <dbReference type="ARBA" id="ARBA00022475"/>
    </source>
</evidence>
<evidence type="ECO:0000256" key="6">
    <source>
        <dbReference type="SAM" id="Phobius"/>
    </source>
</evidence>
<evidence type="ECO:0000256" key="4">
    <source>
        <dbReference type="ARBA" id="ARBA00022989"/>
    </source>
</evidence>
<comment type="subcellular location">
    <subcellularLocation>
        <location evidence="1">Cell membrane</location>
        <topology evidence="1">Multi-pass membrane protein</topology>
    </subcellularLocation>
</comment>
<evidence type="ECO:0000259" key="8">
    <source>
        <dbReference type="Pfam" id="PF12704"/>
    </source>
</evidence>
<dbReference type="InterPro" id="IPR025857">
    <property type="entry name" value="MacB_PCD"/>
</dbReference>
<feature type="transmembrane region" description="Helical" evidence="6">
    <location>
        <begin position="721"/>
        <end position="746"/>
    </location>
</feature>
<feature type="transmembrane region" description="Helical" evidence="6">
    <location>
        <begin position="766"/>
        <end position="786"/>
    </location>
</feature>
<feature type="transmembrane region" description="Helical" evidence="6">
    <location>
        <begin position="288"/>
        <end position="311"/>
    </location>
</feature>
<name>A0A3B0CAW2_9FLAO</name>
<keyword evidence="5 6" id="KW-0472">Membrane</keyword>
<dbReference type="Pfam" id="PF02687">
    <property type="entry name" value="FtsX"/>
    <property type="match status" value="2"/>
</dbReference>
<dbReference type="InterPro" id="IPR050250">
    <property type="entry name" value="Macrolide_Exporter_MacB"/>
</dbReference>
<keyword evidence="3 6" id="KW-0812">Transmembrane</keyword>
<dbReference type="AlphaFoldDB" id="A0A3B0CAW2"/>
<dbReference type="GO" id="GO:0022857">
    <property type="term" value="F:transmembrane transporter activity"/>
    <property type="evidence" value="ECO:0007669"/>
    <property type="project" value="TreeGrafter"/>
</dbReference>
<organism evidence="9 10">
    <name type="scientific">Ulvibacterium marinum</name>
    <dbReference type="NCBI Taxonomy" id="2419782"/>
    <lineage>
        <taxon>Bacteria</taxon>
        <taxon>Pseudomonadati</taxon>
        <taxon>Bacteroidota</taxon>
        <taxon>Flavobacteriia</taxon>
        <taxon>Flavobacteriales</taxon>
        <taxon>Flavobacteriaceae</taxon>
        <taxon>Ulvibacterium</taxon>
    </lineage>
</organism>
<keyword evidence="2" id="KW-1003">Cell membrane</keyword>
<dbReference type="OrthoDB" id="8740261at2"/>
<feature type="domain" description="ABC3 transporter permease C-terminal" evidence="7">
    <location>
        <begin position="295"/>
        <end position="409"/>
    </location>
</feature>
<proteinExistence type="predicted"/>
<sequence>MFKNYLKIAWRNIKRNKLHSFINVAGLAVAFSVCILLFLVAYFHLSFDSFHEEKSQLFRTSRFTNSVQGPEMSSQMPLPAAAAFEAEIPEIEIAVTVNRGMPENIAYGNKNIERPITRTEPDFLDLFTFHIIKGNRETMLSGIHNIALSESTAHAIFGDTDPIGKELKIGKLGEEQIYSVSAVVKDAPKNSSIRFDAVARIESINGYAENKNNWASNASNVFIKIAENTNLRMIEDKLVPFVEKYYPEQLAQLKSEHPETMETHELLNIGLTNIEDIHFSGERSAPKALVFAIMALGIFILLIACFNFVNLNMARSFKRSRELGVRKTLGAFKGQLFLQLWGEAFLLYFFGFIIGMVVAYQLLPSFSAQFGGGLDIAVLFHPTFLAILVGVFIGVTLIAGGYPALKMANFRLVEILKGNVSTKKPGALRNTLLVGQFAISSLLICMSWIAGQQLDFLREIPIGFERDQVVSIPVGYQEDGRKVLARMRNELANDSNIISIAGAGGNLGRGRDRTTSTSIIGWDYDQKQISAYRLLGDFDYLKTLQIPILKGRDFDPAFSTDTTNAVIVTESFVKAMGESDPVGKYLGREEGNQIIGVVPDFNAYSPSERTLPILIDLSADEAINYIFLKVSTDNPQLVMERLASVWEKVAPRAIFNASFLDENLQAWYEVERTMTQIFGIASGIAILLSCLGLFAISLLVIELRTKEIGIRKVMGASVKGIVRMISVHFLKLVLISLVIAVPLAWYAMQNWIEGYENRIAIDPLTFVWVGFLVALIAVLTVSFHAIRVAMANPVKSLKTE</sequence>
<evidence type="ECO:0000256" key="3">
    <source>
        <dbReference type="ARBA" id="ARBA00022692"/>
    </source>
</evidence>